<evidence type="ECO:0000313" key="3">
    <source>
        <dbReference type="Proteomes" id="UP000254508"/>
    </source>
</evidence>
<keyword evidence="1" id="KW-1133">Transmembrane helix</keyword>
<dbReference type="Proteomes" id="UP000254508">
    <property type="component" value="Chromosome"/>
</dbReference>
<feature type="transmembrane region" description="Helical" evidence="1">
    <location>
        <begin position="135"/>
        <end position="159"/>
    </location>
</feature>
<evidence type="ECO:0000313" key="2">
    <source>
        <dbReference type="EMBL" id="AXK40996.1"/>
    </source>
</evidence>
<name>A0A345YAP4_9SPHN</name>
<dbReference type="EMBL" id="CP031357">
    <property type="protein sequence ID" value="AXK40996.1"/>
    <property type="molecule type" value="Genomic_DNA"/>
</dbReference>
<sequence length="438" mass="47024">MKALFTKDTVRRGVAAHSAIGLICCALLYLICVTGTAIVLYEEWQRFEQPDAPEMQAVTPSAIDTAIANVAASETGREPTTHLFVHMPTDALPRTTITTDTQAVHVDGKGAIAVPEENAWAEFLLALHYRLNLPAVWGMTLVGLFGAMIVALAVSGIVAHPRIFRDAFRLRARRRDDVATLDWHNRLAVWTLPFALAMALTGAMIGLFYISGSSLAQTAYGGDGDAALAPVFGAEPEADDTPAPLPRVAPVLRYMARDYPAVRVSYLILHDPGTRGQHIQVVGEHDRRLIFGEYYAFGADGTFHGTTGLADGTLGQQFAASIYNLHFGNYGGLPVKIAYILFGIALSAVVATGTFIWLDKQARKGRPRRTIRAGWWGVTIGVPVAIGATLIARLIWGNGAPFVAIFWIATLAITAAAVHRSRRAGARGTASATPGFAP</sequence>
<protein>
    <submittedName>
        <fullName evidence="2">PepSY domain-containing protein</fullName>
    </submittedName>
</protein>
<feature type="transmembrane region" description="Helical" evidence="1">
    <location>
        <begin position="337"/>
        <end position="358"/>
    </location>
</feature>
<dbReference type="RefSeq" id="WP_115415189.1">
    <property type="nucleotide sequence ID" value="NZ_CP031357.1"/>
</dbReference>
<accession>A0A345YAP4</accession>
<evidence type="ECO:0000256" key="1">
    <source>
        <dbReference type="SAM" id="Phobius"/>
    </source>
</evidence>
<feature type="transmembrane region" description="Helical" evidence="1">
    <location>
        <begin position="370"/>
        <end position="396"/>
    </location>
</feature>
<dbReference type="OrthoDB" id="9776609at2"/>
<dbReference type="AlphaFoldDB" id="A0A345YAP4"/>
<feature type="transmembrane region" description="Helical" evidence="1">
    <location>
        <begin position="402"/>
        <end position="418"/>
    </location>
</feature>
<organism evidence="2 3">
    <name type="scientific">Erythrobacter aureus</name>
    <dbReference type="NCBI Taxonomy" id="2182384"/>
    <lineage>
        <taxon>Bacteria</taxon>
        <taxon>Pseudomonadati</taxon>
        <taxon>Pseudomonadota</taxon>
        <taxon>Alphaproteobacteria</taxon>
        <taxon>Sphingomonadales</taxon>
        <taxon>Erythrobacteraceae</taxon>
        <taxon>Erythrobacter/Porphyrobacter group</taxon>
        <taxon>Erythrobacter</taxon>
    </lineage>
</organism>
<gene>
    <name evidence="2" type="ORF">DVR09_00415</name>
</gene>
<keyword evidence="3" id="KW-1185">Reference proteome</keyword>
<reference evidence="3" key="1">
    <citation type="submission" date="2018-07" db="EMBL/GenBank/DDBJ databases">
        <title>Genome sequence of Erythrobacter strain YH-07, an antagonistic bacterium isolated from Yellow Sea.</title>
        <authorList>
            <person name="Tang T."/>
            <person name="Liu Q."/>
            <person name="Sun X."/>
        </authorList>
    </citation>
    <scope>NUCLEOTIDE SEQUENCE [LARGE SCALE GENOMIC DNA]</scope>
    <source>
        <strain evidence="3">YH-07</strain>
    </source>
</reference>
<dbReference type="InterPro" id="IPR005625">
    <property type="entry name" value="PepSY-ass_TM"/>
</dbReference>
<dbReference type="KEGG" id="err:DVR09_00415"/>
<dbReference type="PANTHER" id="PTHR34219:SF3">
    <property type="entry name" value="BLL7967 PROTEIN"/>
    <property type="match status" value="1"/>
</dbReference>
<dbReference type="Pfam" id="PF03929">
    <property type="entry name" value="PepSY_TM"/>
    <property type="match status" value="1"/>
</dbReference>
<keyword evidence="1" id="KW-0472">Membrane</keyword>
<dbReference type="PANTHER" id="PTHR34219">
    <property type="entry name" value="IRON-REGULATED INNER MEMBRANE PROTEIN-RELATED"/>
    <property type="match status" value="1"/>
</dbReference>
<proteinExistence type="predicted"/>
<feature type="transmembrane region" description="Helical" evidence="1">
    <location>
        <begin position="187"/>
        <end position="210"/>
    </location>
</feature>
<feature type="transmembrane region" description="Helical" evidence="1">
    <location>
        <begin position="20"/>
        <end position="41"/>
    </location>
</feature>
<keyword evidence="1" id="KW-0812">Transmembrane</keyword>